<name>A0AAW9RM34_9HYPH</name>
<dbReference type="Gene3D" id="3.40.50.300">
    <property type="entry name" value="P-loop containing nucleotide triphosphate hydrolases"/>
    <property type="match status" value="1"/>
</dbReference>
<evidence type="ECO:0000313" key="3">
    <source>
        <dbReference type="Proteomes" id="UP001378188"/>
    </source>
</evidence>
<dbReference type="CDD" id="cd02042">
    <property type="entry name" value="ParAB_family"/>
    <property type="match status" value="1"/>
</dbReference>
<comment type="caution">
    <text evidence="2">The sequence shown here is derived from an EMBL/GenBank/DDBJ whole genome shotgun (WGS) entry which is preliminary data.</text>
</comment>
<reference evidence="2 3" key="1">
    <citation type="submission" date="2024-02" db="EMBL/GenBank/DDBJ databases">
        <title>Genome analysis and characterization of Microbaculum marinisediminis sp. nov., isolated from marine sediment.</title>
        <authorList>
            <person name="Du Z.-J."/>
            <person name="Ye Y.-Q."/>
            <person name="Zhang Z.-R."/>
            <person name="Yuan S.-M."/>
            <person name="Zhang X.-Y."/>
        </authorList>
    </citation>
    <scope>NUCLEOTIDE SEQUENCE [LARGE SCALE GENOMIC DNA]</scope>
    <source>
        <strain evidence="2 3">SDUM1044001</strain>
    </source>
</reference>
<dbReference type="InterPro" id="IPR050678">
    <property type="entry name" value="DNA_Partitioning_ATPase"/>
</dbReference>
<accession>A0AAW9RM34</accession>
<sequence>MAGHILTLAQQKGGSGKTTLAAHLAVAFLQGRKSVAVLDVDPQGSLGEWFEAREQFLGEDDVGLSFRTASGWGARREARSLARDYDYVVVDTPPKSDLESRPAIESADLVLVPIQPTPVDLWATEPTLELVAKEKAAAILVVNRAVQRATLTGEMRAAIGQLGCRVAESSLGSRVAFAAAMGQGRTVTETAPSGPAAREVADLAAEIRKHLKSLGG</sequence>
<dbReference type="InterPro" id="IPR002586">
    <property type="entry name" value="CobQ/CobB/MinD/ParA_Nub-bd_dom"/>
</dbReference>
<feature type="domain" description="CobQ/CobB/MinD/ParA nucleotide binding" evidence="1">
    <location>
        <begin position="7"/>
        <end position="181"/>
    </location>
</feature>
<dbReference type="InterPro" id="IPR027417">
    <property type="entry name" value="P-loop_NTPase"/>
</dbReference>
<dbReference type="AlphaFoldDB" id="A0AAW9RM34"/>
<proteinExistence type="predicted"/>
<dbReference type="RefSeq" id="WP_340329015.1">
    <property type="nucleotide sequence ID" value="NZ_JAZHOF010000003.1"/>
</dbReference>
<dbReference type="Proteomes" id="UP001378188">
    <property type="component" value="Unassembled WGS sequence"/>
</dbReference>
<protein>
    <submittedName>
        <fullName evidence="2">ParA family partition ATPase</fullName>
    </submittedName>
</protein>
<dbReference type="Pfam" id="PF01656">
    <property type="entry name" value="CbiA"/>
    <property type="match status" value="1"/>
</dbReference>
<dbReference type="EMBL" id="JAZHOF010000003">
    <property type="protein sequence ID" value="MEJ8571312.1"/>
    <property type="molecule type" value="Genomic_DNA"/>
</dbReference>
<evidence type="ECO:0000313" key="2">
    <source>
        <dbReference type="EMBL" id="MEJ8571312.1"/>
    </source>
</evidence>
<dbReference type="SUPFAM" id="SSF52540">
    <property type="entry name" value="P-loop containing nucleoside triphosphate hydrolases"/>
    <property type="match status" value="1"/>
</dbReference>
<evidence type="ECO:0000259" key="1">
    <source>
        <dbReference type="Pfam" id="PF01656"/>
    </source>
</evidence>
<dbReference type="NCBIfam" id="NF041546">
    <property type="entry name" value="ParA_partition"/>
    <property type="match status" value="1"/>
</dbReference>
<dbReference type="InterPro" id="IPR048089">
    <property type="entry name" value="McdA"/>
</dbReference>
<gene>
    <name evidence="2" type="primary">parA</name>
    <name evidence="2" type="ORF">V3328_07505</name>
</gene>
<keyword evidence="3" id="KW-1185">Reference proteome</keyword>
<dbReference type="PANTHER" id="PTHR13696">
    <property type="entry name" value="P-LOOP CONTAINING NUCLEOSIDE TRIPHOSPHATE HYDROLASE"/>
    <property type="match status" value="1"/>
</dbReference>
<dbReference type="PANTHER" id="PTHR13696:SF96">
    <property type="entry name" value="COBQ_COBB_MIND_PARA NUCLEOTIDE BINDING DOMAIN-CONTAINING PROTEIN"/>
    <property type="match status" value="1"/>
</dbReference>
<organism evidence="2 3">
    <name type="scientific">Microbaculum marinum</name>
    <dbReference type="NCBI Taxonomy" id="1764581"/>
    <lineage>
        <taxon>Bacteria</taxon>
        <taxon>Pseudomonadati</taxon>
        <taxon>Pseudomonadota</taxon>
        <taxon>Alphaproteobacteria</taxon>
        <taxon>Hyphomicrobiales</taxon>
        <taxon>Tepidamorphaceae</taxon>
        <taxon>Microbaculum</taxon>
    </lineage>
</organism>
<dbReference type="PIRSF" id="PIRSF009320">
    <property type="entry name" value="Nuc_binding_HP_1000"/>
    <property type="match status" value="1"/>
</dbReference>